<proteinExistence type="predicted"/>
<evidence type="ECO:0000256" key="2">
    <source>
        <dbReference type="ARBA" id="ARBA00023125"/>
    </source>
</evidence>
<dbReference type="EMBL" id="CP046172">
    <property type="protein sequence ID" value="QIS10689.1"/>
    <property type="molecule type" value="Genomic_DNA"/>
</dbReference>
<dbReference type="GO" id="GO:0003677">
    <property type="term" value="F:DNA binding"/>
    <property type="evidence" value="ECO:0007669"/>
    <property type="project" value="UniProtKB-KW"/>
</dbReference>
<dbReference type="Pfam" id="PF07729">
    <property type="entry name" value="FCD"/>
    <property type="match status" value="1"/>
</dbReference>
<organism evidence="5 6">
    <name type="scientific">Nocardia arthritidis</name>
    <dbReference type="NCBI Taxonomy" id="228602"/>
    <lineage>
        <taxon>Bacteria</taxon>
        <taxon>Bacillati</taxon>
        <taxon>Actinomycetota</taxon>
        <taxon>Actinomycetes</taxon>
        <taxon>Mycobacteriales</taxon>
        <taxon>Nocardiaceae</taxon>
        <taxon>Nocardia</taxon>
    </lineage>
</organism>
<feature type="domain" description="HTH gntR-type" evidence="4">
    <location>
        <begin position="8"/>
        <end position="75"/>
    </location>
</feature>
<keyword evidence="3" id="KW-0804">Transcription</keyword>
<dbReference type="SMART" id="SM00345">
    <property type="entry name" value="HTH_GNTR"/>
    <property type="match status" value="1"/>
</dbReference>
<dbReference type="PROSITE" id="PS50949">
    <property type="entry name" value="HTH_GNTR"/>
    <property type="match status" value="1"/>
</dbReference>
<dbReference type="InterPro" id="IPR000524">
    <property type="entry name" value="Tscrpt_reg_HTH_GntR"/>
</dbReference>
<gene>
    <name evidence="5" type="ORF">F5544_14010</name>
</gene>
<dbReference type="SUPFAM" id="SSF46785">
    <property type="entry name" value="Winged helix' DNA-binding domain"/>
    <property type="match status" value="1"/>
</dbReference>
<keyword evidence="6" id="KW-1185">Reference proteome</keyword>
<reference evidence="5 6" key="1">
    <citation type="journal article" date="2019" name="ACS Chem. Biol.">
        <title>Identification and Mobilization of a Cryptic Antibiotic Biosynthesis Gene Locus from a Human-Pathogenic Nocardia Isolate.</title>
        <authorList>
            <person name="Herisse M."/>
            <person name="Ishida K."/>
            <person name="Porter J.L."/>
            <person name="Howden B."/>
            <person name="Hertweck C."/>
            <person name="Stinear T.P."/>
            <person name="Pidot S.J."/>
        </authorList>
    </citation>
    <scope>NUCLEOTIDE SEQUENCE [LARGE SCALE GENOMIC DNA]</scope>
    <source>
        <strain evidence="5 6">AUSMDU00012717</strain>
    </source>
</reference>
<keyword evidence="1" id="KW-0805">Transcription regulation</keyword>
<dbReference type="RefSeq" id="WP_167473629.1">
    <property type="nucleotide sequence ID" value="NZ_CP046172.1"/>
</dbReference>
<dbReference type="InterPro" id="IPR036388">
    <property type="entry name" value="WH-like_DNA-bd_sf"/>
</dbReference>
<dbReference type="SUPFAM" id="SSF48008">
    <property type="entry name" value="GntR ligand-binding domain-like"/>
    <property type="match status" value="1"/>
</dbReference>
<sequence>MDDTAGQVPAVDQVLHEIRRRVIGGELAPGAAIAARTLTEQLGVGELPVREALRQLRTQGLLSSRPARGTVLCALDAHDLESIYRLRISIEPELAAESVPLLTPADLARLQRLLDATFRTPITERSWAHDREFHELPLRPAATEWDLRTVHALWDAADRFTRLTFDPIDAAAVDVDRHRRRHQAIVDAACDRDAYGVRTAVRIHLMENAAEARAILGGVSCG</sequence>
<dbReference type="Pfam" id="PF00392">
    <property type="entry name" value="GntR"/>
    <property type="match status" value="1"/>
</dbReference>
<evidence type="ECO:0000313" key="6">
    <source>
        <dbReference type="Proteomes" id="UP000503540"/>
    </source>
</evidence>
<dbReference type="PANTHER" id="PTHR43537">
    <property type="entry name" value="TRANSCRIPTIONAL REGULATOR, GNTR FAMILY"/>
    <property type="match status" value="1"/>
</dbReference>
<dbReference type="CDD" id="cd07377">
    <property type="entry name" value="WHTH_GntR"/>
    <property type="match status" value="1"/>
</dbReference>
<evidence type="ECO:0000313" key="5">
    <source>
        <dbReference type="EMBL" id="QIS10689.1"/>
    </source>
</evidence>
<dbReference type="GO" id="GO:0003700">
    <property type="term" value="F:DNA-binding transcription factor activity"/>
    <property type="evidence" value="ECO:0007669"/>
    <property type="project" value="InterPro"/>
</dbReference>
<dbReference type="KEGG" id="nah:F5544_14010"/>
<protein>
    <submittedName>
        <fullName evidence="5">FCD domain-containing protein</fullName>
    </submittedName>
</protein>
<name>A0A6G9YBT5_9NOCA</name>
<evidence type="ECO:0000259" key="4">
    <source>
        <dbReference type="PROSITE" id="PS50949"/>
    </source>
</evidence>
<keyword evidence="2" id="KW-0238">DNA-binding</keyword>
<dbReference type="Proteomes" id="UP000503540">
    <property type="component" value="Chromosome"/>
</dbReference>
<dbReference type="InterPro" id="IPR008920">
    <property type="entry name" value="TF_FadR/GntR_C"/>
</dbReference>
<dbReference type="Gene3D" id="1.20.120.530">
    <property type="entry name" value="GntR ligand-binding domain-like"/>
    <property type="match status" value="1"/>
</dbReference>
<dbReference type="PANTHER" id="PTHR43537:SF24">
    <property type="entry name" value="GLUCONATE OPERON TRANSCRIPTIONAL REPRESSOR"/>
    <property type="match status" value="1"/>
</dbReference>
<evidence type="ECO:0000256" key="1">
    <source>
        <dbReference type="ARBA" id="ARBA00023015"/>
    </source>
</evidence>
<accession>A0A6G9YBT5</accession>
<dbReference type="InterPro" id="IPR011711">
    <property type="entry name" value="GntR_C"/>
</dbReference>
<dbReference type="InterPro" id="IPR036390">
    <property type="entry name" value="WH_DNA-bd_sf"/>
</dbReference>
<dbReference type="Gene3D" id="1.10.10.10">
    <property type="entry name" value="Winged helix-like DNA-binding domain superfamily/Winged helix DNA-binding domain"/>
    <property type="match status" value="1"/>
</dbReference>
<evidence type="ECO:0000256" key="3">
    <source>
        <dbReference type="ARBA" id="ARBA00023163"/>
    </source>
</evidence>
<dbReference type="AlphaFoldDB" id="A0A6G9YBT5"/>
<dbReference type="SMART" id="SM00895">
    <property type="entry name" value="FCD"/>
    <property type="match status" value="1"/>
</dbReference>